<accession>A0A4Y2MUP0</accession>
<dbReference type="OrthoDB" id="4843387at2759"/>
<dbReference type="Pfam" id="PF01498">
    <property type="entry name" value="HTH_Tnp_Tc3_2"/>
    <property type="match status" value="1"/>
</dbReference>
<feature type="domain" description="Transposase Tc1-like" evidence="1">
    <location>
        <begin position="26"/>
        <end position="98"/>
    </location>
</feature>
<gene>
    <name evidence="2" type="ORF">AVEN_68155_1</name>
</gene>
<dbReference type="AlphaFoldDB" id="A0A4Y2MUP0"/>
<evidence type="ECO:0000313" key="2">
    <source>
        <dbReference type="EMBL" id="GBN30795.1"/>
    </source>
</evidence>
<evidence type="ECO:0000259" key="1">
    <source>
        <dbReference type="Pfam" id="PF01498"/>
    </source>
</evidence>
<proteinExistence type="predicted"/>
<dbReference type="EMBL" id="BGPR01007982">
    <property type="protein sequence ID" value="GBN30795.1"/>
    <property type="molecule type" value="Genomic_DNA"/>
</dbReference>
<sequence length="126" mass="14613">MEMYNITTTTVQPWPGRPQSLVDRYRRVLKKIVLKNPMESAEKMRNKFQEASVSTVSTKTIRREIQTLGFQGRAAAFKPRISVNNTKHPLQWCKTRQNWSLEQWQPAGVVSPKLSRILPKKVSFSL</sequence>
<dbReference type="Proteomes" id="UP000499080">
    <property type="component" value="Unassembled WGS sequence"/>
</dbReference>
<organism evidence="2 3">
    <name type="scientific">Araneus ventricosus</name>
    <name type="common">Orbweaver spider</name>
    <name type="synonym">Epeira ventricosa</name>
    <dbReference type="NCBI Taxonomy" id="182803"/>
    <lineage>
        <taxon>Eukaryota</taxon>
        <taxon>Metazoa</taxon>
        <taxon>Ecdysozoa</taxon>
        <taxon>Arthropoda</taxon>
        <taxon>Chelicerata</taxon>
        <taxon>Arachnida</taxon>
        <taxon>Araneae</taxon>
        <taxon>Araneomorphae</taxon>
        <taxon>Entelegynae</taxon>
        <taxon>Araneoidea</taxon>
        <taxon>Araneidae</taxon>
        <taxon>Araneus</taxon>
    </lineage>
</organism>
<dbReference type="GO" id="GO:0003677">
    <property type="term" value="F:DNA binding"/>
    <property type="evidence" value="ECO:0007669"/>
    <property type="project" value="InterPro"/>
</dbReference>
<name>A0A4Y2MUP0_ARAVE</name>
<dbReference type="GO" id="GO:0015074">
    <property type="term" value="P:DNA integration"/>
    <property type="evidence" value="ECO:0007669"/>
    <property type="project" value="InterPro"/>
</dbReference>
<dbReference type="InterPro" id="IPR002492">
    <property type="entry name" value="Transposase_Tc1-like"/>
</dbReference>
<evidence type="ECO:0000313" key="3">
    <source>
        <dbReference type="Proteomes" id="UP000499080"/>
    </source>
</evidence>
<keyword evidence="3" id="KW-1185">Reference proteome</keyword>
<reference evidence="2 3" key="1">
    <citation type="journal article" date="2019" name="Sci. Rep.">
        <title>Orb-weaving spider Araneus ventricosus genome elucidates the spidroin gene catalogue.</title>
        <authorList>
            <person name="Kono N."/>
            <person name="Nakamura H."/>
            <person name="Ohtoshi R."/>
            <person name="Moran D.A.P."/>
            <person name="Shinohara A."/>
            <person name="Yoshida Y."/>
            <person name="Fujiwara M."/>
            <person name="Mori M."/>
            <person name="Tomita M."/>
            <person name="Arakawa K."/>
        </authorList>
    </citation>
    <scope>NUCLEOTIDE SEQUENCE [LARGE SCALE GENOMIC DNA]</scope>
</reference>
<dbReference type="GO" id="GO:0006313">
    <property type="term" value="P:DNA transposition"/>
    <property type="evidence" value="ECO:0007669"/>
    <property type="project" value="InterPro"/>
</dbReference>
<comment type="caution">
    <text evidence="2">The sequence shown here is derived from an EMBL/GenBank/DDBJ whole genome shotgun (WGS) entry which is preliminary data.</text>
</comment>
<protein>
    <recommendedName>
        <fullName evidence="1">Transposase Tc1-like domain-containing protein</fullName>
    </recommendedName>
</protein>